<keyword evidence="3 5" id="KW-0521">NADP</keyword>
<evidence type="ECO:0000313" key="7">
    <source>
        <dbReference type="EMBL" id="APC01103.1"/>
    </source>
</evidence>
<dbReference type="OMA" id="LMVVNIG"/>
<dbReference type="EMBL" id="CP015017">
    <property type="protein sequence ID" value="APC01103.1"/>
    <property type="molecule type" value="Genomic_DNA"/>
</dbReference>
<keyword evidence="2 5" id="KW-0288">FMN</keyword>
<dbReference type="InterPro" id="IPR000415">
    <property type="entry name" value="Nitroreductase-like"/>
</dbReference>
<dbReference type="AlphaFoldDB" id="A0AAC9IXH1"/>
<protein>
    <recommendedName>
        <fullName evidence="5">Putative NADH dehydrogenase/NAD(P)H nitroreductase AOC25_05475</fullName>
        <ecNumber evidence="5">1.-.-.-</ecNumber>
    </recommendedName>
</protein>
<evidence type="ECO:0000256" key="5">
    <source>
        <dbReference type="HAMAP-Rule" id="MF_01204"/>
    </source>
</evidence>
<reference evidence="7" key="1">
    <citation type="journal article" date="2017" name="Appl. Environ. Microbiol.">
        <title>Microdiversification of a pelagic Polynucleobacter species is mainly driven by acquisition of genomic islands from a partially interspecific gene pool.</title>
        <authorList>
            <person name="Hoetzinger M."/>
            <person name="Hahn M.W."/>
            <person name="Jezberova J."/>
            <person name="Schmidt J."/>
            <person name="Koll U."/>
        </authorList>
    </citation>
    <scope>NUCLEOTIDE SEQUENCE</scope>
    <source>
        <strain evidence="7">MWH-RechtKol4</strain>
    </source>
</reference>
<dbReference type="Gene3D" id="3.40.109.10">
    <property type="entry name" value="NADH Oxidase"/>
    <property type="match status" value="1"/>
</dbReference>
<evidence type="ECO:0000313" key="8">
    <source>
        <dbReference type="Proteomes" id="UP000182060"/>
    </source>
</evidence>
<proteinExistence type="inferred from homology"/>
<dbReference type="GeneID" id="31481298"/>
<gene>
    <name evidence="7" type="ORF">AOC25_05475</name>
</gene>
<keyword evidence="5" id="KW-0520">NAD</keyword>
<sequence length="196" mass="21864">MASVLNEQSLQQLFISARTHHTWKNTPVSDEQLKQIYDLFKYAPTSVNCSPARIVFVKSAAEKERLLQCVNPGNVEKTKNAPVTAIIGMDLDFYEQLPKLFPHVDAKSWFVGKDTFIEQTAFRNSSLQGAYLILAARAIGLDCGPMSGFDADKVNAAFFPDGRVKVNFLVNIGYGDESSLMPRQPRPSFDEACRIL</sequence>
<evidence type="ECO:0000256" key="1">
    <source>
        <dbReference type="ARBA" id="ARBA00022630"/>
    </source>
</evidence>
<evidence type="ECO:0000256" key="2">
    <source>
        <dbReference type="ARBA" id="ARBA00022643"/>
    </source>
</evidence>
<dbReference type="PANTHER" id="PTHR43543">
    <property type="entry name" value="MALONIC SEMIALDEHYDE REDUCTASE RUTE-RELATED"/>
    <property type="match status" value="1"/>
</dbReference>
<organism evidence="7 8">
    <name type="scientific">Polynucleobacter asymbioticus</name>
    <dbReference type="NCBI Taxonomy" id="576611"/>
    <lineage>
        <taxon>Bacteria</taxon>
        <taxon>Pseudomonadati</taxon>
        <taxon>Pseudomonadota</taxon>
        <taxon>Betaproteobacteria</taxon>
        <taxon>Burkholderiales</taxon>
        <taxon>Burkholderiaceae</taxon>
        <taxon>Polynucleobacter</taxon>
    </lineage>
</organism>
<feature type="domain" description="Nitroreductase" evidence="6">
    <location>
        <begin position="18"/>
        <end position="174"/>
    </location>
</feature>
<dbReference type="InterPro" id="IPR023936">
    <property type="entry name" value="RutE-like"/>
</dbReference>
<evidence type="ECO:0000256" key="3">
    <source>
        <dbReference type="ARBA" id="ARBA00022857"/>
    </source>
</evidence>
<dbReference type="Pfam" id="PF00881">
    <property type="entry name" value="Nitroreductase"/>
    <property type="match status" value="1"/>
</dbReference>
<dbReference type="HAMAP" id="MF_01204">
    <property type="entry name" value="Oxidoreductase_RutE_HadB"/>
    <property type="match status" value="1"/>
</dbReference>
<dbReference type="InterPro" id="IPR029479">
    <property type="entry name" value="Nitroreductase"/>
</dbReference>
<dbReference type="GO" id="GO:0016491">
    <property type="term" value="F:oxidoreductase activity"/>
    <property type="evidence" value="ECO:0007669"/>
    <property type="project" value="UniProtKB-UniRule"/>
</dbReference>
<dbReference type="CDD" id="cd02148">
    <property type="entry name" value="RutE-like"/>
    <property type="match status" value="1"/>
</dbReference>
<dbReference type="SUPFAM" id="SSF55469">
    <property type="entry name" value="FMN-dependent nitroreductase-like"/>
    <property type="match status" value="1"/>
</dbReference>
<accession>A0AAC9IXH1</accession>
<comment type="cofactor">
    <cofactor evidence="5">
        <name>FMN</name>
        <dbReference type="ChEBI" id="CHEBI:58210"/>
    </cofactor>
</comment>
<dbReference type="NCBIfam" id="NF003768">
    <property type="entry name" value="PRK05365.1"/>
    <property type="match status" value="1"/>
</dbReference>
<evidence type="ECO:0000256" key="4">
    <source>
        <dbReference type="ARBA" id="ARBA00023002"/>
    </source>
</evidence>
<comment type="similarity">
    <text evidence="5">Belongs to the nitroreductase family. HadB/RutE subfamily.</text>
</comment>
<name>A0AAC9IXH1_9BURK</name>
<dbReference type="SMR" id="A0AAC9IXH1"/>
<dbReference type="EC" id="1.-.-.-" evidence="5"/>
<dbReference type="RefSeq" id="WP_011902773.1">
    <property type="nucleotide sequence ID" value="NZ_CP015016.1"/>
</dbReference>
<dbReference type="InterPro" id="IPR050461">
    <property type="entry name" value="Nitroreductase_HadB/RutE"/>
</dbReference>
<keyword evidence="4 5" id="KW-0560">Oxidoreductase</keyword>
<dbReference type="PANTHER" id="PTHR43543:SF1">
    <property type="entry name" value="MALONIC SEMIALDEHYDE REDUCTASE RUTE-RELATED"/>
    <property type="match status" value="1"/>
</dbReference>
<keyword evidence="1 5" id="KW-0285">Flavoprotein</keyword>
<evidence type="ECO:0000259" key="6">
    <source>
        <dbReference type="Pfam" id="PF00881"/>
    </source>
</evidence>
<dbReference type="Proteomes" id="UP000182060">
    <property type="component" value="Chromosome"/>
</dbReference>